<name>A0A9X3BQ07_9MYCO</name>
<dbReference type="EMBL" id="JACKSJ010000235">
    <property type="protein sequence ID" value="MCV7173219.1"/>
    <property type="molecule type" value="Genomic_DNA"/>
</dbReference>
<accession>A0A9X3BQ07</accession>
<gene>
    <name evidence="4" type="ORF">H7I41_25170</name>
</gene>
<dbReference type="Pfam" id="PF00011">
    <property type="entry name" value="HSP20"/>
    <property type="match status" value="1"/>
</dbReference>
<dbReference type="Gene3D" id="2.60.40.790">
    <property type="match status" value="1"/>
</dbReference>
<evidence type="ECO:0000256" key="1">
    <source>
        <dbReference type="PROSITE-ProRule" id="PRU00285"/>
    </source>
</evidence>
<evidence type="ECO:0000313" key="4">
    <source>
        <dbReference type="EMBL" id="MCV7173219.1"/>
    </source>
</evidence>
<dbReference type="CDD" id="cd06464">
    <property type="entry name" value="ACD_sHsps-like"/>
    <property type="match status" value="1"/>
</dbReference>
<comment type="similarity">
    <text evidence="1 2">Belongs to the small heat shock protein (HSP20) family.</text>
</comment>
<protein>
    <submittedName>
        <fullName evidence="4">Hsp20/alpha crystallin family protein</fullName>
    </submittedName>
</protein>
<evidence type="ECO:0000259" key="3">
    <source>
        <dbReference type="PROSITE" id="PS01031"/>
    </source>
</evidence>
<evidence type="ECO:0000256" key="2">
    <source>
        <dbReference type="RuleBase" id="RU003616"/>
    </source>
</evidence>
<evidence type="ECO:0000313" key="5">
    <source>
        <dbReference type="Proteomes" id="UP001140293"/>
    </source>
</evidence>
<dbReference type="PROSITE" id="PS01031">
    <property type="entry name" value="SHSP"/>
    <property type="match status" value="1"/>
</dbReference>
<keyword evidence="5" id="KW-1185">Reference proteome</keyword>
<dbReference type="PANTHER" id="PTHR11527">
    <property type="entry name" value="HEAT-SHOCK PROTEIN 20 FAMILY MEMBER"/>
    <property type="match status" value="1"/>
</dbReference>
<sequence length="161" mass="17482">MTKLAVQRPSRTFLPELSDLSQLFSGFPAFPNYPTMAGLRPFSDSHLIRIEDEVLDGRYEVRAELPGVDPAEIGVTVRDGQLTVRATRAEKIASNGRSEFRYGAFTRTVPLPVGADEDAITATYGRGVLTIAVPVHGDEHTGKQVEVQAVDGDVTVTSHSE</sequence>
<dbReference type="InterPro" id="IPR008978">
    <property type="entry name" value="HSP20-like_chaperone"/>
</dbReference>
<dbReference type="RefSeq" id="WP_264015388.1">
    <property type="nucleotide sequence ID" value="NZ_JACKSJ010000235.1"/>
</dbReference>
<proteinExistence type="inferred from homology"/>
<dbReference type="AlphaFoldDB" id="A0A9X3BQ07"/>
<comment type="caution">
    <text evidence="4">The sequence shown here is derived from an EMBL/GenBank/DDBJ whole genome shotgun (WGS) entry which is preliminary data.</text>
</comment>
<feature type="domain" description="SHSP" evidence="3">
    <location>
        <begin position="41"/>
        <end position="150"/>
    </location>
</feature>
<dbReference type="InterPro" id="IPR031107">
    <property type="entry name" value="Small_HSP"/>
</dbReference>
<dbReference type="InterPro" id="IPR002068">
    <property type="entry name" value="A-crystallin/Hsp20_dom"/>
</dbReference>
<reference evidence="4" key="2">
    <citation type="journal article" date="2022" name="BMC Genomics">
        <title>Comparative genome analysis of mycobacteria focusing on tRNA and non-coding RNA.</title>
        <authorList>
            <person name="Behra P.R.K."/>
            <person name="Pettersson B.M.F."/>
            <person name="Ramesh M."/>
            <person name="Das S."/>
            <person name="Dasgupta S."/>
            <person name="Kirsebom L.A."/>
        </authorList>
    </citation>
    <scope>NUCLEOTIDE SEQUENCE</scope>
    <source>
        <strain evidence="4">DSM 44615</strain>
    </source>
</reference>
<reference evidence="4" key="1">
    <citation type="submission" date="2020-07" db="EMBL/GenBank/DDBJ databases">
        <authorList>
            <person name="Pettersson B.M.F."/>
            <person name="Behra P.R.K."/>
            <person name="Ramesh M."/>
            <person name="Das S."/>
            <person name="Dasgupta S."/>
            <person name="Kirsebom L.A."/>
        </authorList>
    </citation>
    <scope>NUCLEOTIDE SEQUENCE</scope>
    <source>
        <strain evidence="4">DSM 44615</strain>
    </source>
</reference>
<organism evidence="4 5">
    <name type="scientific">[Mycobacterium] manitobense</name>
    <dbReference type="NCBI Taxonomy" id="190147"/>
    <lineage>
        <taxon>Bacteria</taxon>
        <taxon>Bacillati</taxon>
        <taxon>Actinomycetota</taxon>
        <taxon>Actinomycetes</taxon>
        <taxon>Mycobacteriales</taxon>
        <taxon>Mycobacteriaceae</taxon>
        <taxon>Mycolicibacterium</taxon>
    </lineage>
</organism>
<dbReference type="Proteomes" id="UP001140293">
    <property type="component" value="Unassembled WGS sequence"/>
</dbReference>
<dbReference type="SUPFAM" id="SSF49764">
    <property type="entry name" value="HSP20-like chaperones"/>
    <property type="match status" value="1"/>
</dbReference>